<comment type="caution">
    <text evidence="2">The sequence shown here is derived from an EMBL/GenBank/DDBJ whole genome shotgun (WGS) entry which is preliminary data.</text>
</comment>
<keyword evidence="1" id="KW-0472">Membrane</keyword>
<dbReference type="EMBL" id="BPLR01008301">
    <property type="protein sequence ID" value="GIY23676.1"/>
    <property type="molecule type" value="Genomic_DNA"/>
</dbReference>
<organism evidence="2 3">
    <name type="scientific">Caerostris extrusa</name>
    <name type="common">Bark spider</name>
    <name type="synonym">Caerostris bankana</name>
    <dbReference type="NCBI Taxonomy" id="172846"/>
    <lineage>
        <taxon>Eukaryota</taxon>
        <taxon>Metazoa</taxon>
        <taxon>Ecdysozoa</taxon>
        <taxon>Arthropoda</taxon>
        <taxon>Chelicerata</taxon>
        <taxon>Arachnida</taxon>
        <taxon>Araneae</taxon>
        <taxon>Araneomorphae</taxon>
        <taxon>Entelegynae</taxon>
        <taxon>Araneoidea</taxon>
        <taxon>Araneidae</taxon>
        <taxon>Caerostris</taxon>
    </lineage>
</organism>
<keyword evidence="3" id="KW-1185">Reference proteome</keyword>
<proteinExistence type="predicted"/>
<name>A0AAV4RS76_CAEEX</name>
<reference evidence="2 3" key="1">
    <citation type="submission" date="2021-06" db="EMBL/GenBank/DDBJ databases">
        <title>Caerostris extrusa draft genome.</title>
        <authorList>
            <person name="Kono N."/>
            <person name="Arakawa K."/>
        </authorList>
    </citation>
    <scope>NUCLEOTIDE SEQUENCE [LARGE SCALE GENOMIC DNA]</scope>
</reference>
<gene>
    <name evidence="2" type="ORF">CEXT_667451</name>
</gene>
<dbReference type="Proteomes" id="UP001054945">
    <property type="component" value="Unassembled WGS sequence"/>
</dbReference>
<evidence type="ECO:0000313" key="2">
    <source>
        <dbReference type="EMBL" id="GIY23676.1"/>
    </source>
</evidence>
<evidence type="ECO:0000313" key="3">
    <source>
        <dbReference type="Proteomes" id="UP001054945"/>
    </source>
</evidence>
<keyword evidence="1" id="KW-0812">Transmembrane</keyword>
<protein>
    <submittedName>
        <fullName evidence="2">Uncharacterized protein</fullName>
    </submittedName>
</protein>
<feature type="transmembrane region" description="Helical" evidence="1">
    <location>
        <begin position="12"/>
        <end position="31"/>
    </location>
</feature>
<sequence length="81" mass="9064">MHAVMEASRDSGYCFVLTASYLIFMAIVMQIDGAKHFVVDDKNFEDDFAGDTFCFVRSLRAEIGAREELNGNDLKGDLSTF</sequence>
<dbReference type="AlphaFoldDB" id="A0AAV4RS76"/>
<evidence type="ECO:0000256" key="1">
    <source>
        <dbReference type="SAM" id="Phobius"/>
    </source>
</evidence>
<accession>A0AAV4RS76</accession>
<keyword evidence="1" id="KW-1133">Transmembrane helix</keyword>